<gene>
    <name evidence="6" type="ORF">NLU13_2787</name>
</gene>
<dbReference type="PIRSF" id="PIRSF000097">
    <property type="entry name" value="AKR"/>
    <property type="match status" value="1"/>
</dbReference>
<dbReference type="Proteomes" id="UP001175261">
    <property type="component" value="Unassembled WGS sequence"/>
</dbReference>
<evidence type="ECO:0000313" key="6">
    <source>
        <dbReference type="EMBL" id="KAK0389212.1"/>
    </source>
</evidence>
<dbReference type="PROSITE" id="PS00798">
    <property type="entry name" value="ALDOKETO_REDUCTASE_1"/>
    <property type="match status" value="1"/>
</dbReference>
<evidence type="ECO:0000256" key="3">
    <source>
        <dbReference type="PIRSR" id="PIRSR000097-2"/>
    </source>
</evidence>
<keyword evidence="1" id="KW-0560">Oxidoreductase</keyword>
<dbReference type="PANTHER" id="PTHR11732">
    <property type="entry name" value="ALDO/KETO REDUCTASE"/>
    <property type="match status" value="1"/>
</dbReference>
<feature type="site" description="Lowers pKa of active site Tyr" evidence="4">
    <location>
        <position position="76"/>
    </location>
</feature>
<dbReference type="PRINTS" id="PR00069">
    <property type="entry name" value="ALDKETRDTASE"/>
</dbReference>
<dbReference type="GO" id="GO:0016616">
    <property type="term" value="F:oxidoreductase activity, acting on the CH-OH group of donors, NAD or NADP as acceptor"/>
    <property type="evidence" value="ECO:0007669"/>
    <property type="project" value="UniProtKB-ARBA"/>
</dbReference>
<evidence type="ECO:0000259" key="5">
    <source>
        <dbReference type="Pfam" id="PF00248"/>
    </source>
</evidence>
<sequence length="331" mass="37347">MSSGRTVKLYTGQEIPAVGLGTWQSKPSEVRLAVTEALRIGYRHIDAAATYDNEEEVGAGIRDSGVPRSSIWLTSKLWNTHHLPEDVERAVDKTLEDLGTDYLDLYLMHWPVSFKKSEENEWIRNPIDPETGAVAVSDVPITDTWKAMEEMVRKGKVRAIGVSNFTREKTEEILKIAEIKPALSQFEAHPYFQQTELIDWLKSQDIAVAVYSPSGNNVYGRPRAVDDPEILSIASELGVEPNQLLVQWAVQRGTIALPKSVTPSRIKVNFQDFEVPAEAVERINKLDRNQRNNFPSRLGVDIFGEVKDEEVLKRGVREWVEKQKALKAQKA</sequence>
<evidence type="ECO:0000313" key="7">
    <source>
        <dbReference type="Proteomes" id="UP001175261"/>
    </source>
</evidence>
<protein>
    <recommendedName>
        <fullName evidence="5">NADP-dependent oxidoreductase domain-containing protein</fullName>
    </recommendedName>
</protein>
<dbReference type="InterPro" id="IPR018170">
    <property type="entry name" value="Aldo/ket_reductase_CS"/>
</dbReference>
<name>A0AA39GKU6_SARSR</name>
<dbReference type="PROSITE" id="PS00062">
    <property type="entry name" value="ALDOKETO_REDUCTASE_2"/>
    <property type="match status" value="1"/>
</dbReference>
<dbReference type="InterPro" id="IPR036812">
    <property type="entry name" value="NAD(P)_OxRdtase_dom_sf"/>
</dbReference>
<feature type="binding site" evidence="3">
    <location>
        <position position="109"/>
    </location>
    <ligand>
        <name>substrate</name>
    </ligand>
</feature>
<dbReference type="EMBL" id="JAPDFR010000002">
    <property type="protein sequence ID" value="KAK0389212.1"/>
    <property type="molecule type" value="Genomic_DNA"/>
</dbReference>
<feature type="domain" description="NADP-dependent oxidoreductase" evidence="5">
    <location>
        <begin position="18"/>
        <end position="287"/>
    </location>
</feature>
<evidence type="ECO:0000256" key="1">
    <source>
        <dbReference type="ARBA" id="ARBA00023002"/>
    </source>
</evidence>
<dbReference type="SUPFAM" id="SSF51430">
    <property type="entry name" value="NAD(P)-linked oxidoreductase"/>
    <property type="match status" value="1"/>
</dbReference>
<dbReference type="AlphaFoldDB" id="A0AA39GKU6"/>
<dbReference type="InterPro" id="IPR020471">
    <property type="entry name" value="AKR"/>
</dbReference>
<dbReference type="InterPro" id="IPR023210">
    <property type="entry name" value="NADP_OxRdtase_dom"/>
</dbReference>
<evidence type="ECO:0000256" key="2">
    <source>
        <dbReference type="PIRSR" id="PIRSR000097-1"/>
    </source>
</evidence>
<dbReference type="CDD" id="cd19071">
    <property type="entry name" value="AKR_AKR1-5-like"/>
    <property type="match status" value="1"/>
</dbReference>
<dbReference type="Gene3D" id="3.20.20.100">
    <property type="entry name" value="NADP-dependent oxidoreductase domain"/>
    <property type="match status" value="1"/>
</dbReference>
<accession>A0AA39GKU6</accession>
<proteinExistence type="predicted"/>
<reference evidence="6" key="1">
    <citation type="submission" date="2022-10" db="EMBL/GenBank/DDBJ databases">
        <title>Determination and structural analysis of whole genome sequence of Sarocladium strictum F4-1.</title>
        <authorList>
            <person name="Hu L."/>
            <person name="Jiang Y."/>
        </authorList>
    </citation>
    <scope>NUCLEOTIDE SEQUENCE</scope>
    <source>
        <strain evidence="6">F4-1</strain>
    </source>
</reference>
<organism evidence="6 7">
    <name type="scientific">Sarocladium strictum</name>
    <name type="common">Black bundle disease fungus</name>
    <name type="synonym">Acremonium strictum</name>
    <dbReference type="NCBI Taxonomy" id="5046"/>
    <lineage>
        <taxon>Eukaryota</taxon>
        <taxon>Fungi</taxon>
        <taxon>Dikarya</taxon>
        <taxon>Ascomycota</taxon>
        <taxon>Pezizomycotina</taxon>
        <taxon>Sordariomycetes</taxon>
        <taxon>Hypocreomycetidae</taxon>
        <taxon>Hypocreales</taxon>
        <taxon>Sarocladiaceae</taxon>
        <taxon>Sarocladium</taxon>
    </lineage>
</organism>
<comment type="caution">
    <text evidence="6">The sequence shown here is derived from an EMBL/GenBank/DDBJ whole genome shotgun (WGS) entry which is preliminary data.</text>
</comment>
<dbReference type="Pfam" id="PF00248">
    <property type="entry name" value="Aldo_ket_red"/>
    <property type="match status" value="1"/>
</dbReference>
<feature type="active site" description="Proton donor" evidence="2">
    <location>
        <position position="51"/>
    </location>
</feature>
<evidence type="ECO:0000256" key="4">
    <source>
        <dbReference type="PIRSR" id="PIRSR000097-3"/>
    </source>
</evidence>
<keyword evidence="7" id="KW-1185">Reference proteome</keyword>
<dbReference type="FunFam" id="3.20.20.100:FF:000002">
    <property type="entry name" value="2,5-diketo-D-gluconic acid reductase A"/>
    <property type="match status" value="1"/>
</dbReference>